<dbReference type="GeneID" id="29115073"/>
<protein>
    <recommendedName>
        <fullName evidence="2">F-box domain-containing protein</fullName>
    </recommendedName>
</protein>
<dbReference type="InterPro" id="IPR001810">
    <property type="entry name" value="F-box_dom"/>
</dbReference>
<name>A0A177DQU8_ALTAL</name>
<dbReference type="SMART" id="SM00256">
    <property type="entry name" value="FBOX"/>
    <property type="match status" value="1"/>
</dbReference>
<dbReference type="SUPFAM" id="SSF81383">
    <property type="entry name" value="F-box domain"/>
    <property type="match status" value="1"/>
</dbReference>
<feature type="domain" description="F-box" evidence="2">
    <location>
        <begin position="307"/>
        <end position="347"/>
    </location>
</feature>
<dbReference type="Proteomes" id="UP000077248">
    <property type="component" value="Unassembled WGS sequence"/>
</dbReference>
<dbReference type="EMBL" id="KV441477">
    <property type="protein sequence ID" value="OAG21119.1"/>
    <property type="molecule type" value="Genomic_DNA"/>
</dbReference>
<evidence type="ECO:0000313" key="4">
    <source>
        <dbReference type="Proteomes" id="UP000077248"/>
    </source>
</evidence>
<dbReference type="InterPro" id="IPR036047">
    <property type="entry name" value="F-box-like_dom_sf"/>
</dbReference>
<feature type="region of interest" description="Disordered" evidence="1">
    <location>
        <begin position="939"/>
        <end position="961"/>
    </location>
</feature>
<proteinExistence type="predicted"/>
<accession>A0A177DQU8</accession>
<keyword evidence="4" id="KW-1185">Reference proteome</keyword>
<reference evidence="3 4" key="1">
    <citation type="submission" date="2016-05" db="EMBL/GenBank/DDBJ databases">
        <title>Comparative analysis of secretome profiles of manganese(II)-oxidizing ascomycete fungi.</title>
        <authorList>
            <consortium name="DOE Joint Genome Institute"/>
            <person name="Zeiner C.A."/>
            <person name="Purvine S.O."/>
            <person name="Zink E.M."/>
            <person name="Wu S."/>
            <person name="Pasa-Tolic L."/>
            <person name="Chaput D.L."/>
            <person name="Haridas S."/>
            <person name="Grigoriev I.V."/>
            <person name="Santelli C.M."/>
            <person name="Hansel C.M."/>
        </authorList>
    </citation>
    <scope>NUCLEOTIDE SEQUENCE [LARGE SCALE GENOMIC DNA]</scope>
    <source>
        <strain evidence="3 4">SRC1lrK2f</strain>
    </source>
</reference>
<evidence type="ECO:0000256" key="1">
    <source>
        <dbReference type="SAM" id="MobiDB-lite"/>
    </source>
</evidence>
<feature type="compositionally biased region" description="Polar residues" evidence="1">
    <location>
        <begin position="17"/>
        <end position="36"/>
    </location>
</feature>
<dbReference type="AlphaFoldDB" id="A0A177DQU8"/>
<dbReference type="Pfam" id="PF12937">
    <property type="entry name" value="F-box-like"/>
    <property type="match status" value="1"/>
</dbReference>
<dbReference type="KEGG" id="aalt:CC77DRAFT_1089187"/>
<gene>
    <name evidence="3" type="ORF">CC77DRAFT_1089187</name>
</gene>
<organism evidence="3 4">
    <name type="scientific">Alternaria alternata</name>
    <name type="common">Alternaria rot fungus</name>
    <name type="synonym">Torula alternata</name>
    <dbReference type="NCBI Taxonomy" id="5599"/>
    <lineage>
        <taxon>Eukaryota</taxon>
        <taxon>Fungi</taxon>
        <taxon>Dikarya</taxon>
        <taxon>Ascomycota</taxon>
        <taxon>Pezizomycotina</taxon>
        <taxon>Dothideomycetes</taxon>
        <taxon>Pleosporomycetidae</taxon>
        <taxon>Pleosporales</taxon>
        <taxon>Pleosporineae</taxon>
        <taxon>Pleosporaceae</taxon>
        <taxon>Alternaria</taxon>
        <taxon>Alternaria sect. Alternaria</taxon>
        <taxon>Alternaria alternata complex</taxon>
    </lineage>
</organism>
<evidence type="ECO:0000313" key="3">
    <source>
        <dbReference type="EMBL" id="OAG21119.1"/>
    </source>
</evidence>
<feature type="region of interest" description="Disordered" evidence="1">
    <location>
        <begin position="1"/>
        <end position="73"/>
    </location>
</feature>
<dbReference type="SUPFAM" id="SSF82171">
    <property type="entry name" value="DPP6 N-terminal domain-like"/>
    <property type="match status" value="1"/>
</dbReference>
<dbReference type="RefSeq" id="XP_018386540.1">
    <property type="nucleotide sequence ID" value="XM_018529479.1"/>
</dbReference>
<dbReference type="OMA" id="MGLVCEL"/>
<dbReference type="Gene3D" id="1.20.1280.50">
    <property type="match status" value="1"/>
</dbReference>
<evidence type="ECO:0000259" key="2">
    <source>
        <dbReference type="SMART" id="SM00256"/>
    </source>
</evidence>
<sequence>MSHTQDHAKKTPLLGGSSRSPTISQHEDSSNTTSDVQPPAPRRSEVLRHVFPRPSRSRDPHNHKNMPRVAKADCPNTALVSRLQSRPRVAFHRYITSFFGGAHDRNVVADLPKARSRASSFGSRPGSSLYGSVPSLDVISPTAFMFSGPSLRSAGSHSDSLSRLPSLAETNSDVQLIRRARTDSFSMLDSSSVTEDAILEPGVDEGITRTVNDVLLGVRTPTERDESSSIVTLEDSSSVFSDTQEHVVRNRLHSVRNNSTSPVCTFAALLSPYLDTATWSALRLTNRAWYLALSVAAPPTFPSSYHLPVEILHHVYDYLSPKDFNAVRHTCQHWMRASLDKKLLTTMLRRGGWLSGAEDTNCRARSVSSHPIADTVSQSKEWLLSRHLSRQCALSSGWTGNGLDTKVAITERSEVDFSELANGYAGGLVFATSLCSRFVCVARETLIYIYDLDNGVPVPITSVICPRRVLEVSMDVSSGRHAIAALLEGRMGLVCELHYGRTIRGNDPVEVHVDVDGQEKGTASASIQTSCVNDYETGMNLQGRSIARMHRPFVQERDPASFDTISVRSNNEHINLHNTNDCRTYDQHFINHAWNLILSGPSRNHTAQANCISRSCLHSVPVETGTTTIYRHLCAEDDPPRSISICPQRRCVAFGCSAGIELHWIDALTGQSLSRDHLYFLSPRPGFESAKKLRLISSAAHPEDRPAISRKFFGRPTMSAFWGSFGFESASNQPGSPNCDHYHAVPLSDGYHILFIDPANGLLTLGCDAPLGGPTKLLRKITFIPPEKYMVPRLYIAAADLSQGVRVVVTYGETLVLYSVPPDVIQLSQMEQNVKSWESYTASTNLTLRHQRDHWLKYGTEIGRLIGVCELAIQTQPEILVWAFTQTSRCKTWRLQDYTRPVRVTQRYACQNGIIHNSFSTEEAGDVNMTDVPHATSVRKPVDVHPTGDETETSQAQRSFPIGFDGNGSGIFKRIPRALAVESDEWVDYLDVRGSSEARYGANGDVEMWY</sequence>
<dbReference type="VEuPathDB" id="FungiDB:CC77DRAFT_1089187"/>